<dbReference type="PANTHER" id="PTHR30451:SF8">
    <property type="entry name" value="FIMBRIAL USHER PROTEIN"/>
    <property type="match status" value="1"/>
</dbReference>
<gene>
    <name evidence="12" type="ORF">KL86CIT2_50400</name>
    <name evidence="13" type="ORF">KM92CIT3_80205</name>
</gene>
<keyword evidence="5 9" id="KW-0812">Transmembrane</keyword>
<evidence type="ECO:0000259" key="10">
    <source>
        <dbReference type="Pfam" id="PF13953"/>
    </source>
</evidence>
<dbReference type="InterPro" id="IPR037224">
    <property type="entry name" value="PapC_N_sf"/>
</dbReference>
<dbReference type="GO" id="GO:0009297">
    <property type="term" value="P:pilus assembly"/>
    <property type="evidence" value="ECO:0007669"/>
    <property type="project" value="InterPro"/>
</dbReference>
<evidence type="ECO:0000259" key="11">
    <source>
        <dbReference type="Pfam" id="PF13954"/>
    </source>
</evidence>
<dbReference type="Pfam" id="PF13954">
    <property type="entry name" value="PapC_N"/>
    <property type="match status" value="1"/>
</dbReference>
<dbReference type="SUPFAM" id="SSF141729">
    <property type="entry name" value="FimD N-terminal domain-like"/>
    <property type="match status" value="1"/>
</dbReference>
<sequence length="804" mass="88362">MPFNLIRTLPVHRYAYYLFLGLLGSYSMMLSAEPLLFDDGRLKNRGLDAGLSHYFSHAARFSPGEYPVSWVINGRNKRQLMTRFNAQGEPCITPETSRNLGLAYEFNQGCLDYQTLYPTAQLTADPYKNQISFTVPTSALTPESILLRKDIIQGGTSGLLNYNLQSSTTVQSGKHETYQLGLFESGLNLNDWLLRSRHTVSYSDGTRRSQRLYTYVQKTFQSLQQTFQAGEIYARQTLLAIPGLTGLQLFPDSALRPARSGVSVQGIARSAQARVEVYQNGQLIEATQVPEGPFSLDNISMLSTQFPLDVKVTEQDGQLTTFSVPVTALQTPADAPLYGSVALGKVRETVASDESAPWLITGSQGMRISRQATLSGSALASAQYQSAAASLSFIPIPAWSLSLQTTMAQEQYTHHAGSKESLSLRYQLNPSASIQAAWTTTSAGFRELSDAVNHTTSTANSYYNVGGNWAHEHLGLFSLSYSTSSARDHAATPKSWYASWSKNWRWAGHGQINLSATWQRVSGSRTSTQRDDDVFYIRLGLPLGHDRVNLSLRRQGSRTYNDVQTSGQWDDMSYSLSAGRDWQNAQNTISGSFGQNLHYAQMSGYASQTANYWGYGGSLSGGISVNQEGILFSPYAIQESYGTLSLNSPLSGIKVSTPQGPVWTDYRGKALVPGLTPWQPSRLNIDVKTLPRHVDLTNGAAELTVSRGAVAFTQFRVSDTRRVLMTVRRTNGKLLSKGKGIVDSDGQYVTNSLEKGLVFFSNLQPGESFFVGDDNGSPMCQLQYSLPPTPPQDGLYEELTGVCE</sequence>
<feature type="transmembrane region" description="Helical" evidence="9">
    <location>
        <begin position="14"/>
        <end position="37"/>
    </location>
</feature>
<dbReference type="EMBL" id="FLUA01000049">
    <property type="protein sequence ID" value="SBV66851.1"/>
    <property type="molecule type" value="Genomic_DNA"/>
</dbReference>
<dbReference type="InterPro" id="IPR025885">
    <property type="entry name" value="PapC_N"/>
</dbReference>
<dbReference type="Gene3D" id="2.60.40.2610">
    <property type="entry name" value="Outer membrane usher protein FimD, plug domain"/>
    <property type="match status" value="1"/>
</dbReference>
<name>A0A212IJS3_9ENTR</name>
<evidence type="ECO:0000256" key="6">
    <source>
        <dbReference type="ARBA" id="ARBA00022729"/>
    </source>
</evidence>
<dbReference type="NCBIfam" id="NF011832">
    <property type="entry name" value="PRK15304.1"/>
    <property type="match status" value="1"/>
</dbReference>
<dbReference type="Pfam" id="PF00577">
    <property type="entry name" value="Usher"/>
    <property type="match status" value="1"/>
</dbReference>
<protein>
    <submittedName>
        <fullName evidence="12">Fimbrial usher protein</fullName>
    </submittedName>
</protein>
<dbReference type="InterPro" id="IPR042186">
    <property type="entry name" value="FimD_plug_dom"/>
</dbReference>
<dbReference type="InterPro" id="IPR043142">
    <property type="entry name" value="PapC-like_C_sf"/>
</dbReference>
<evidence type="ECO:0000256" key="2">
    <source>
        <dbReference type="ARBA" id="ARBA00008064"/>
    </source>
</evidence>
<evidence type="ECO:0000256" key="7">
    <source>
        <dbReference type="ARBA" id="ARBA00023136"/>
    </source>
</evidence>
<evidence type="ECO:0000313" key="12">
    <source>
        <dbReference type="EMBL" id="SBV66851.1"/>
    </source>
</evidence>
<keyword evidence="4" id="KW-1134">Transmembrane beta strand</keyword>
<comment type="subcellular location">
    <subcellularLocation>
        <location evidence="1">Cell outer membrane</location>
        <topology evidence="1">Multi-pass membrane protein</topology>
    </subcellularLocation>
</comment>
<dbReference type="InterPro" id="IPR025949">
    <property type="entry name" value="PapC-like_C"/>
</dbReference>
<evidence type="ECO:0000256" key="4">
    <source>
        <dbReference type="ARBA" id="ARBA00022452"/>
    </source>
</evidence>
<reference evidence="12" key="1">
    <citation type="submission" date="2016-04" db="EMBL/GenBank/DDBJ databases">
        <authorList>
            <person name="Evans L.H."/>
            <person name="Alamgir A."/>
            <person name="Owens N."/>
            <person name="Weber N.D."/>
            <person name="Virtaneva K."/>
            <person name="Barbian K."/>
            <person name="Babar A."/>
            <person name="Rosenke K."/>
        </authorList>
    </citation>
    <scope>NUCLEOTIDE SEQUENCE</scope>
    <source>
        <strain evidence="12">86-2</strain>
        <strain evidence="13">92-3</strain>
    </source>
</reference>
<dbReference type="PANTHER" id="PTHR30451">
    <property type="entry name" value="OUTER MEMBRANE USHER PROTEIN"/>
    <property type="match status" value="1"/>
</dbReference>
<dbReference type="EMBL" id="FLUB01000020">
    <property type="protein sequence ID" value="SBV67186.1"/>
    <property type="molecule type" value="Genomic_DNA"/>
</dbReference>
<organism evidence="12">
    <name type="scientific">uncultured Citrobacter sp</name>
    <dbReference type="NCBI Taxonomy" id="200446"/>
    <lineage>
        <taxon>Bacteria</taxon>
        <taxon>Pseudomonadati</taxon>
        <taxon>Pseudomonadota</taxon>
        <taxon>Gammaproteobacteria</taxon>
        <taxon>Enterobacterales</taxon>
        <taxon>Enterobacteriaceae</taxon>
        <taxon>Citrobacter</taxon>
        <taxon>environmental samples</taxon>
    </lineage>
</organism>
<evidence type="ECO:0000256" key="5">
    <source>
        <dbReference type="ARBA" id="ARBA00022692"/>
    </source>
</evidence>
<dbReference type="Gene3D" id="3.10.20.410">
    <property type="match status" value="1"/>
</dbReference>
<evidence type="ECO:0000256" key="8">
    <source>
        <dbReference type="ARBA" id="ARBA00023237"/>
    </source>
</evidence>
<dbReference type="Gene3D" id="2.60.40.2070">
    <property type="match status" value="1"/>
</dbReference>
<feature type="domain" description="PapC N-terminal" evidence="11">
    <location>
        <begin position="37"/>
        <end position="165"/>
    </location>
</feature>
<accession>A0A212IJS3</accession>
<keyword evidence="7 9" id="KW-0472">Membrane</keyword>
<keyword evidence="8" id="KW-0998">Cell outer membrane</keyword>
<dbReference type="GO" id="GO:0015473">
    <property type="term" value="F:fimbrial usher porin activity"/>
    <property type="evidence" value="ECO:0007669"/>
    <property type="project" value="InterPro"/>
</dbReference>
<evidence type="ECO:0000256" key="9">
    <source>
        <dbReference type="SAM" id="Phobius"/>
    </source>
</evidence>
<evidence type="ECO:0000256" key="1">
    <source>
        <dbReference type="ARBA" id="ARBA00004571"/>
    </source>
</evidence>
<evidence type="ECO:0000256" key="3">
    <source>
        <dbReference type="ARBA" id="ARBA00022448"/>
    </source>
</evidence>
<evidence type="ECO:0000313" key="13">
    <source>
        <dbReference type="EMBL" id="SBV67186.1"/>
    </source>
</evidence>
<feature type="domain" description="PapC-like C-terminal" evidence="10">
    <location>
        <begin position="724"/>
        <end position="788"/>
    </location>
</feature>
<keyword evidence="3" id="KW-0813">Transport</keyword>
<dbReference type="Gene3D" id="2.60.40.3110">
    <property type="match status" value="1"/>
</dbReference>
<dbReference type="InterPro" id="IPR000015">
    <property type="entry name" value="Fimb_usher"/>
</dbReference>
<keyword evidence="9" id="KW-1133">Transmembrane helix</keyword>
<comment type="similarity">
    <text evidence="2">Belongs to the fimbrial export usher family.</text>
</comment>
<dbReference type="AlphaFoldDB" id="A0A212IJS3"/>
<proteinExistence type="inferred from homology"/>
<keyword evidence="6" id="KW-0732">Signal</keyword>
<dbReference type="Pfam" id="PF13953">
    <property type="entry name" value="PapC_C"/>
    <property type="match status" value="1"/>
</dbReference>
<dbReference type="GO" id="GO:0009279">
    <property type="term" value="C:cell outer membrane"/>
    <property type="evidence" value="ECO:0007669"/>
    <property type="project" value="UniProtKB-SubCell"/>
</dbReference>